<name>A0A7S1AL39_NOCSC</name>
<organism evidence="3">
    <name type="scientific">Noctiluca scintillans</name>
    <name type="common">Sea sparkle</name>
    <name type="synonym">Red tide dinoflagellate</name>
    <dbReference type="NCBI Taxonomy" id="2966"/>
    <lineage>
        <taxon>Eukaryota</taxon>
        <taxon>Sar</taxon>
        <taxon>Alveolata</taxon>
        <taxon>Dinophyceae</taxon>
        <taxon>Noctilucales</taxon>
        <taxon>Noctilucaceae</taxon>
        <taxon>Noctiluca</taxon>
    </lineage>
</organism>
<feature type="region of interest" description="Disordered" evidence="2">
    <location>
        <begin position="465"/>
        <end position="486"/>
    </location>
</feature>
<dbReference type="AlphaFoldDB" id="A0A7S1AL39"/>
<dbReference type="CDD" id="cd02066">
    <property type="entry name" value="GRX_family"/>
    <property type="match status" value="1"/>
</dbReference>
<feature type="coiled-coil region" evidence="1">
    <location>
        <begin position="308"/>
        <end position="338"/>
    </location>
</feature>
<dbReference type="SUPFAM" id="SSF52833">
    <property type="entry name" value="Thioredoxin-like"/>
    <property type="match status" value="1"/>
</dbReference>
<evidence type="ECO:0000256" key="1">
    <source>
        <dbReference type="SAM" id="Coils"/>
    </source>
</evidence>
<evidence type="ECO:0000256" key="2">
    <source>
        <dbReference type="SAM" id="MobiDB-lite"/>
    </source>
</evidence>
<feature type="coiled-coil region" evidence="1">
    <location>
        <begin position="497"/>
        <end position="524"/>
    </location>
</feature>
<accession>A0A7S1AL39</accession>
<proteinExistence type="predicted"/>
<feature type="region of interest" description="Disordered" evidence="2">
    <location>
        <begin position="859"/>
        <end position="894"/>
    </location>
</feature>
<feature type="compositionally biased region" description="Polar residues" evidence="2">
    <location>
        <begin position="714"/>
        <end position="726"/>
    </location>
</feature>
<dbReference type="EMBL" id="HBFQ01045320">
    <property type="protein sequence ID" value="CAD8857877.1"/>
    <property type="molecule type" value="Transcribed_RNA"/>
</dbReference>
<dbReference type="PROSITE" id="PS51354">
    <property type="entry name" value="GLUTAREDOXIN_2"/>
    <property type="match status" value="1"/>
</dbReference>
<feature type="region of interest" description="Disordered" evidence="2">
    <location>
        <begin position="762"/>
        <end position="786"/>
    </location>
</feature>
<gene>
    <name evidence="3" type="ORF">NSCI0253_LOCUS32229</name>
</gene>
<protein>
    <recommendedName>
        <fullName evidence="4">Glutaredoxin domain-containing protein</fullName>
    </recommendedName>
</protein>
<sequence length="910" mass="100745">MPEGTGFSVLQVVTVPPKDEYTAEVVVLVTSLGARRKAFNSSRRAVDLLDIKGVPYRIVDLASRECLEGESKAIAQAAVHCVGLVKEGGEPILPQIFIDGKYIGTDVELQELEDEEQLTALLTRVSEMSHTPPQRKKSVRWEGDSSSGPGASDRCEFQISSSDACRDAPSIPHEHEQLLWFGLPQHSDQDESSDDEVSQLMWRGGKDGNTSFDAEATDTGCSGDVLVDSGSSLCGTETFSERFRYPLQSSEQALLERAERAEREVERLRTELRSVHQDLKHGQQALLRRSFWSEALSSELTQQLEDCCKQQQQALKRADEAATELEASRQALQKKAQDAATFSEQLAEELSSCKEAKDADGLVQRFMLGMTNMVLFNDAPPHVCSFEGNAPSGEKSVTRADLDLAALQMQAKVRSLRERRKIADDAETIQKQLRTMSERFKRELKASRQSQLGLLKRATDAEAQVQKLSTDRAARSERGSGWGPDRGDRDFVLLERFRETELRAERSEREAQQLSEELGSYGEAHRQALDRVEAVERENDLLQWDLSIAQRALQRRTYWCETLCEELARELEESFEDNAQALHRAEEATRALETSQQTLRTRAKDAEDFSAKLAKELQLAHQDTMFSDAALDIESDVLVHRFMTGISSMVGLSPGEDGLLKMFANRFKNVPNIMSDTQFSFREVDDVRRFLISPETYVSSTKQFSFSREEGDLRSSSGTNSMSVSAGDTAPAARGERVSNDTPNFGRSLASAERRLREISQLAGSDSGHDVGRLISESPSQSRDGSCSPAAFLFLTPRSVISSTVSSTDDLSCTGSTNSSGAIPLPVPSHSIAWQRMPLPSDLATRTAQVMTAAKGPWVGRDERPDDSTEIVTQYSGSGSDESDGEEAGTTAKEFRRTVSWMARPWALGV</sequence>
<feature type="coiled-coil region" evidence="1">
    <location>
        <begin position="564"/>
        <end position="598"/>
    </location>
</feature>
<evidence type="ECO:0008006" key="4">
    <source>
        <dbReference type="Google" id="ProtNLM"/>
    </source>
</evidence>
<reference evidence="3" key="1">
    <citation type="submission" date="2021-01" db="EMBL/GenBank/DDBJ databases">
        <authorList>
            <person name="Corre E."/>
            <person name="Pelletier E."/>
            <person name="Niang G."/>
            <person name="Scheremetjew M."/>
            <person name="Finn R."/>
            <person name="Kale V."/>
            <person name="Holt S."/>
            <person name="Cochrane G."/>
            <person name="Meng A."/>
            <person name="Brown T."/>
            <person name="Cohen L."/>
        </authorList>
    </citation>
    <scope>NUCLEOTIDE SEQUENCE</scope>
</reference>
<dbReference type="Gene3D" id="3.40.30.10">
    <property type="entry name" value="Glutaredoxin"/>
    <property type="match status" value="1"/>
</dbReference>
<keyword evidence="1" id="KW-0175">Coiled coil</keyword>
<dbReference type="InterPro" id="IPR036249">
    <property type="entry name" value="Thioredoxin-like_sf"/>
</dbReference>
<feature type="region of interest" description="Disordered" evidence="2">
    <location>
        <begin position="126"/>
        <end position="155"/>
    </location>
</feature>
<feature type="region of interest" description="Disordered" evidence="2">
    <location>
        <begin position="708"/>
        <end position="746"/>
    </location>
</feature>
<feature type="coiled-coil region" evidence="1">
    <location>
        <begin position="251"/>
        <end position="278"/>
    </location>
</feature>
<evidence type="ECO:0000313" key="3">
    <source>
        <dbReference type="EMBL" id="CAD8857877.1"/>
    </source>
</evidence>
<feature type="compositionally biased region" description="Basic and acidic residues" evidence="2">
    <location>
        <begin position="469"/>
        <end position="478"/>
    </location>
</feature>